<evidence type="ECO:0000256" key="2">
    <source>
        <dbReference type="SAM" id="SignalP"/>
    </source>
</evidence>
<sequence>MPATSTTSTPHRGSRWSAAVASSVLVVLALTATASTALTPSSSCGTVAEVFAKKIGPRPRVPPMAIPVPKFARPRCLKCLDVEIGPRERQTPSGRDLHREKEGGAIQLNTVKLKRLPDHLDASLTICHDTLQTTGGASCCSRPMEDEFLLAAPEYLREHIQLSTAALKARITQSDARFRAPGDSSETATAAGRPGGRACEQLRLTDSPDSVLVLKGLESPAYLKDPKTPKALHSIQLSQQSQQPSGWSGMRVTTDLEGVHTSRCALDKLESGISHKTVPQQIRKYVVESNMLQVTLFALVLARDIFHVS</sequence>
<name>A0A3S1H5G3_ELYCH</name>
<organism evidence="3 4">
    <name type="scientific">Elysia chlorotica</name>
    <name type="common">Eastern emerald elysia</name>
    <name type="synonym">Sea slug</name>
    <dbReference type="NCBI Taxonomy" id="188477"/>
    <lineage>
        <taxon>Eukaryota</taxon>
        <taxon>Metazoa</taxon>
        <taxon>Spiralia</taxon>
        <taxon>Lophotrochozoa</taxon>
        <taxon>Mollusca</taxon>
        <taxon>Gastropoda</taxon>
        <taxon>Heterobranchia</taxon>
        <taxon>Euthyneura</taxon>
        <taxon>Panpulmonata</taxon>
        <taxon>Sacoglossa</taxon>
        <taxon>Placobranchoidea</taxon>
        <taxon>Plakobranchidae</taxon>
        <taxon>Elysia</taxon>
    </lineage>
</organism>
<comment type="caution">
    <text evidence="3">The sequence shown here is derived from an EMBL/GenBank/DDBJ whole genome shotgun (WGS) entry which is preliminary data.</text>
</comment>
<proteinExistence type="predicted"/>
<dbReference type="Proteomes" id="UP000271974">
    <property type="component" value="Unassembled WGS sequence"/>
</dbReference>
<keyword evidence="2" id="KW-0732">Signal</keyword>
<evidence type="ECO:0000256" key="1">
    <source>
        <dbReference type="SAM" id="MobiDB-lite"/>
    </source>
</evidence>
<feature type="compositionally biased region" description="Low complexity" evidence="1">
    <location>
        <begin position="187"/>
        <end position="197"/>
    </location>
</feature>
<dbReference type="AlphaFoldDB" id="A0A3S1H5G3"/>
<gene>
    <name evidence="3" type="ORF">EGW08_019646</name>
</gene>
<evidence type="ECO:0000313" key="3">
    <source>
        <dbReference type="EMBL" id="RUS72591.1"/>
    </source>
</evidence>
<dbReference type="OrthoDB" id="6380619at2759"/>
<feature type="signal peptide" evidence="2">
    <location>
        <begin position="1"/>
        <end position="37"/>
    </location>
</feature>
<feature type="chain" id="PRO_5018605332" evidence="2">
    <location>
        <begin position="38"/>
        <end position="309"/>
    </location>
</feature>
<feature type="region of interest" description="Disordered" evidence="1">
    <location>
        <begin position="177"/>
        <end position="197"/>
    </location>
</feature>
<protein>
    <submittedName>
        <fullName evidence="3">Uncharacterized protein</fullName>
    </submittedName>
</protein>
<dbReference type="EMBL" id="RQTK01001046">
    <property type="protein sequence ID" value="RUS72591.1"/>
    <property type="molecule type" value="Genomic_DNA"/>
</dbReference>
<accession>A0A3S1H5G3</accession>
<keyword evidence="4" id="KW-1185">Reference proteome</keyword>
<evidence type="ECO:0000313" key="4">
    <source>
        <dbReference type="Proteomes" id="UP000271974"/>
    </source>
</evidence>
<reference evidence="3 4" key="1">
    <citation type="submission" date="2019-01" db="EMBL/GenBank/DDBJ databases">
        <title>A draft genome assembly of the solar-powered sea slug Elysia chlorotica.</title>
        <authorList>
            <person name="Cai H."/>
            <person name="Li Q."/>
            <person name="Fang X."/>
            <person name="Li J."/>
            <person name="Curtis N.E."/>
            <person name="Altenburger A."/>
            <person name="Shibata T."/>
            <person name="Feng M."/>
            <person name="Maeda T."/>
            <person name="Schwartz J.A."/>
            <person name="Shigenobu S."/>
            <person name="Lundholm N."/>
            <person name="Nishiyama T."/>
            <person name="Yang H."/>
            <person name="Hasebe M."/>
            <person name="Li S."/>
            <person name="Pierce S.K."/>
            <person name="Wang J."/>
        </authorList>
    </citation>
    <scope>NUCLEOTIDE SEQUENCE [LARGE SCALE GENOMIC DNA]</scope>
    <source>
        <strain evidence="3">EC2010</strain>
        <tissue evidence="3">Whole organism of an adult</tissue>
    </source>
</reference>